<proteinExistence type="predicted"/>
<gene>
    <name evidence="1" type="ORF">PsorP6_012759</name>
</gene>
<protein>
    <submittedName>
        <fullName evidence="1">Uncharacterized protein</fullName>
    </submittedName>
</protein>
<comment type="caution">
    <text evidence="1">The sequence shown here is derived from an EMBL/GenBank/DDBJ whole genome shotgun (WGS) entry which is preliminary data.</text>
</comment>
<organism evidence="1 2">
    <name type="scientific">Peronosclerospora sorghi</name>
    <dbReference type="NCBI Taxonomy" id="230839"/>
    <lineage>
        <taxon>Eukaryota</taxon>
        <taxon>Sar</taxon>
        <taxon>Stramenopiles</taxon>
        <taxon>Oomycota</taxon>
        <taxon>Peronosporomycetes</taxon>
        <taxon>Peronosporales</taxon>
        <taxon>Peronosporaceae</taxon>
        <taxon>Peronosclerospora</taxon>
    </lineage>
</organism>
<reference evidence="1 2" key="1">
    <citation type="journal article" date="2022" name="bioRxiv">
        <title>The genome of the oomycete Peronosclerospora sorghi, a cosmopolitan pathogen of maize and sorghum, is inflated with dispersed pseudogenes.</title>
        <authorList>
            <person name="Fletcher K."/>
            <person name="Martin F."/>
            <person name="Isakeit T."/>
            <person name="Cavanaugh K."/>
            <person name="Magill C."/>
            <person name="Michelmore R."/>
        </authorList>
    </citation>
    <scope>NUCLEOTIDE SEQUENCE [LARGE SCALE GENOMIC DNA]</scope>
    <source>
        <strain evidence="1">P6</strain>
    </source>
</reference>
<keyword evidence="2" id="KW-1185">Reference proteome</keyword>
<dbReference type="EMBL" id="CM047592">
    <property type="protein sequence ID" value="KAI9917286.1"/>
    <property type="molecule type" value="Genomic_DNA"/>
</dbReference>
<sequence>MLFLDRVFSSALNVSRLLRERDNVTMVLDLLREVKPLVGLQGPNDLEKEYIVAPAADVQAELEASGDDNGDVDDEDRDDENDRSEYDDDDEEYDDERDLAKRTIYALEESGAESSIVSKRSVSPTYANRDDDIRPNEAIIPNLHASGIFYYLLRFARDVDEMSIAARLISHIHLRQSGLDVPHRNDGKQKGVNKRGVFSPDPLTCICLKSWLVRLLPVSMVAQLLRNGPRRFATALFSDGGKQDGEDIEQSAVACSWLPARNAGMPSEVK</sequence>
<accession>A0ACC0WHU5</accession>
<dbReference type="Proteomes" id="UP001163321">
    <property type="component" value="Chromosome 13"/>
</dbReference>
<evidence type="ECO:0000313" key="1">
    <source>
        <dbReference type="EMBL" id="KAI9917286.1"/>
    </source>
</evidence>
<name>A0ACC0WHU5_9STRA</name>
<evidence type="ECO:0000313" key="2">
    <source>
        <dbReference type="Proteomes" id="UP001163321"/>
    </source>
</evidence>